<dbReference type="Gene3D" id="2.10.60.10">
    <property type="entry name" value="CD59"/>
    <property type="match status" value="1"/>
</dbReference>
<sequence>MPNLHLFVSLLLVTTISHAALHCPHGWTEFQRSCYKVMPQTENSKIFGGWLKASRACMGYGGYLVSMTSETEKEFVHNLSSSKSAWIGLVHWLPKGIYKWSDGSSFNHSLSVEWYGNTTSKLNGNETKCMELLRNGWNLTECCKKTEYYICERPKGPLSCPPDHDEGHLNGLSCYYKHSTSKKTWEEAKKDCTASGSSLVKINSNNKNDTGFLTRLLDTVNFKEDIWIDQGINSKSCFKTDDGETDRDCGQGHASLCEKPVPGKVCHNKCPRNISSVPTEVDCSFPKSLCFKYSDKSAKDGQFTAQGCISAELCRQLDNRNGLECCHGDLCNTAISCHRCENSSSLDECQENQVDVDCPIPVHYCAKIKYESLRREGKIQTTYRKGCVTKDQCTAYATSGNIVDCCKGDKCNTNSGPRCYECTDPVNFEECAVGRCLYNSGKCYYSGKRQDPFIYQIYGCIQPQHCDQIVDGNVIHCCEGSLCNKVNKPRNITVIYISVGAALAVLLLGAAIFIWCYCRRRKKEAYGSYLSQRSINPLDRWEILREQIEYDGELGRGAFGVVYKAMLWERVGIEVFSTEISKRKLLSSKTEPRVVAVKVLLDNPNAAQKEEFQFEIGQMKQLGSHPNVVSLVGCCTLQDEKLLVIEYVPFGDLLTWLRCRRNRIYTRQTSKKIYDDKVGLKDDGNAKDQEGVQDKEEEKQVSTEFTPLLQDDSEDKMDKMLCENESKDAKQQVEQELTQMNMEMTPLLHDDCDVIREDAQMTSENLHDDKGLEESTKEQFNMSNNPPVDSQHTESKPPLSESLEEDPQDEEESFSTQQLFKFAWQIAKGMNHLAEKNLVHRDLAARNVLVGHDNRVKVSDFGLMRQIYEDVKGSEKSKKLPVKWMAPESLYRGTFTIKSDVWSYGVLLWEMATLGGVPYPTLTNTELYRLLSSGYRMEKPDMSSDEVYELMTECWKEDPRARPSFYQMIEKLEMIMQKDAPYLDVNKHNEDHPYYNVPPNLE</sequence>
<keyword evidence="3" id="KW-0732">Signal</keyword>
<feature type="region of interest" description="Disordered" evidence="1">
    <location>
        <begin position="678"/>
        <end position="714"/>
    </location>
</feature>
<dbReference type="EMBL" id="CALNXI010000934">
    <property type="protein sequence ID" value="CAH3147636.1"/>
    <property type="molecule type" value="Genomic_DNA"/>
</dbReference>
<keyword evidence="2" id="KW-1133">Transmembrane helix</keyword>
<feature type="region of interest" description="Disordered" evidence="1">
    <location>
        <begin position="764"/>
        <end position="814"/>
    </location>
</feature>
<dbReference type="SMART" id="SM00219">
    <property type="entry name" value="TyrKc"/>
    <property type="match status" value="1"/>
</dbReference>
<evidence type="ECO:0000256" key="3">
    <source>
        <dbReference type="SAM" id="SignalP"/>
    </source>
</evidence>
<dbReference type="InterPro" id="IPR000719">
    <property type="entry name" value="Prot_kinase_dom"/>
</dbReference>
<dbReference type="PROSITE" id="PS50011">
    <property type="entry name" value="PROTEIN_KINASE_DOM"/>
    <property type="match status" value="1"/>
</dbReference>
<dbReference type="PROSITE" id="PS00109">
    <property type="entry name" value="PROTEIN_KINASE_TYR"/>
    <property type="match status" value="1"/>
</dbReference>
<dbReference type="SUPFAM" id="SSF56436">
    <property type="entry name" value="C-type lectin-like"/>
    <property type="match status" value="2"/>
</dbReference>
<evidence type="ECO:0000313" key="6">
    <source>
        <dbReference type="EMBL" id="CAH3147636.1"/>
    </source>
</evidence>
<evidence type="ECO:0008006" key="8">
    <source>
        <dbReference type="Google" id="ProtNLM"/>
    </source>
</evidence>
<feature type="compositionally biased region" description="Polar residues" evidence="1">
    <location>
        <begin position="778"/>
        <end position="790"/>
    </location>
</feature>
<evidence type="ECO:0000259" key="5">
    <source>
        <dbReference type="PROSITE" id="PS50041"/>
    </source>
</evidence>
<dbReference type="Gene3D" id="1.10.510.10">
    <property type="entry name" value="Transferase(Phosphotransferase) domain 1"/>
    <property type="match status" value="1"/>
</dbReference>
<dbReference type="CDD" id="cd00192">
    <property type="entry name" value="PTKc"/>
    <property type="match status" value="1"/>
</dbReference>
<feature type="chain" id="PRO_5046531889" description="Receptor protein-tyrosine kinase" evidence="3">
    <location>
        <begin position="20"/>
        <end position="1002"/>
    </location>
</feature>
<feature type="domain" description="Protein kinase" evidence="4">
    <location>
        <begin position="548"/>
        <end position="983"/>
    </location>
</feature>
<dbReference type="InterPro" id="IPR001245">
    <property type="entry name" value="Ser-Thr/Tyr_kinase_cat_dom"/>
</dbReference>
<gene>
    <name evidence="6" type="ORF">PEVE_00044324</name>
</gene>
<comment type="caution">
    <text evidence="6">The sequence shown here is derived from an EMBL/GenBank/DDBJ whole genome shotgun (WGS) entry which is preliminary data.</text>
</comment>
<evidence type="ECO:0000259" key="4">
    <source>
        <dbReference type="PROSITE" id="PS50011"/>
    </source>
</evidence>
<feature type="domain" description="C-type lectin" evidence="5">
    <location>
        <begin position="30"/>
        <end position="148"/>
    </location>
</feature>
<dbReference type="Pfam" id="PF00059">
    <property type="entry name" value="Lectin_C"/>
    <property type="match status" value="2"/>
</dbReference>
<dbReference type="CDD" id="cd00117">
    <property type="entry name" value="TFP"/>
    <property type="match status" value="2"/>
</dbReference>
<organism evidence="6 7">
    <name type="scientific">Porites evermanni</name>
    <dbReference type="NCBI Taxonomy" id="104178"/>
    <lineage>
        <taxon>Eukaryota</taxon>
        <taxon>Metazoa</taxon>
        <taxon>Cnidaria</taxon>
        <taxon>Anthozoa</taxon>
        <taxon>Hexacorallia</taxon>
        <taxon>Scleractinia</taxon>
        <taxon>Fungiina</taxon>
        <taxon>Poritidae</taxon>
        <taxon>Porites</taxon>
    </lineage>
</organism>
<evidence type="ECO:0000313" key="7">
    <source>
        <dbReference type="Proteomes" id="UP001159427"/>
    </source>
</evidence>
<dbReference type="CDD" id="cd00037">
    <property type="entry name" value="CLECT"/>
    <property type="match status" value="2"/>
</dbReference>
<keyword evidence="2" id="KW-0812">Transmembrane</keyword>
<dbReference type="InterPro" id="IPR008266">
    <property type="entry name" value="Tyr_kinase_AS"/>
</dbReference>
<feature type="domain" description="C-type lectin" evidence="5">
    <location>
        <begin position="170"/>
        <end position="228"/>
    </location>
</feature>
<name>A0ABN8PP80_9CNID</name>
<feature type="transmembrane region" description="Helical" evidence="2">
    <location>
        <begin position="494"/>
        <end position="518"/>
    </location>
</feature>
<proteinExistence type="predicted"/>
<dbReference type="PANTHER" id="PTHR24416:SF583">
    <property type="entry name" value="RECEPTOR PROTEIN-TYROSINE KINASE"/>
    <property type="match status" value="1"/>
</dbReference>
<dbReference type="InterPro" id="IPR045860">
    <property type="entry name" value="Snake_toxin-like_sf"/>
</dbReference>
<keyword evidence="2" id="KW-0472">Membrane</keyword>
<dbReference type="InterPro" id="IPR016187">
    <property type="entry name" value="CTDL_fold"/>
</dbReference>
<dbReference type="PANTHER" id="PTHR24416">
    <property type="entry name" value="TYROSINE-PROTEIN KINASE RECEPTOR"/>
    <property type="match status" value="1"/>
</dbReference>
<evidence type="ECO:0000256" key="2">
    <source>
        <dbReference type="SAM" id="Phobius"/>
    </source>
</evidence>
<dbReference type="SMART" id="SM00034">
    <property type="entry name" value="CLECT"/>
    <property type="match status" value="2"/>
</dbReference>
<dbReference type="InterPro" id="IPR020635">
    <property type="entry name" value="Tyr_kinase_cat_dom"/>
</dbReference>
<dbReference type="Gene3D" id="3.30.200.20">
    <property type="entry name" value="Phosphorylase Kinase, domain 1"/>
    <property type="match status" value="1"/>
</dbReference>
<feature type="compositionally biased region" description="Basic and acidic residues" evidence="1">
    <location>
        <begin position="678"/>
        <end position="701"/>
    </location>
</feature>
<dbReference type="Proteomes" id="UP001159427">
    <property type="component" value="Unassembled WGS sequence"/>
</dbReference>
<reference evidence="6 7" key="1">
    <citation type="submission" date="2022-05" db="EMBL/GenBank/DDBJ databases">
        <authorList>
            <consortium name="Genoscope - CEA"/>
            <person name="William W."/>
        </authorList>
    </citation>
    <scope>NUCLEOTIDE SEQUENCE [LARGE SCALE GENOMIC DNA]</scope>
</reference>
<dbReference type="InterPro" id="IPR050122">
    <property type="entry name" value="RTK"/>
</dbReference>
<dbReference type="Pfam" id="PF07714">
    <property type="entry name" value="PK_Tyr_Ser-Thr"/>
    <property type="match status" value="2"/>
</dbReference>
<protein>
    <recommendedName>
        <fullName evidence="8">Receptor protein-tyrosine kinase</fullName>
    </recommendedName>
</protein>
<dbReference type="SUPFAM" id="SSF57302">
    <property type="entry name" value="Snake toxin-like"/>
    <property type="match status" value="2"/>
</dbReference>
<feature type="compositionally biased region" description="Acidic residues" evidence="1">
    <location>
        <begin position="802"/>
        <end position="813"/>
    </location>
</feature>
<dbReference type="InterPro" id="IPR016186">
    <property type="entry name" value="C-type_lectin-like/link_sf"/>
</dbReference>
<dbReference type="InterPro" id="IPR001304">
    <property type="entry name" value="C-type_lectin-like"/>
</dbReference>
<keyword evidence="7" id="KW-1185">Reference proteome</keyword>
<dbReference type="InterPro" id="IPR011009">
    <property type="entry name" value="Kinase-like_dom_sf"/>
</dbReference>
<dbReference type="PROSITE" id="PS50041">
    <property type="entry name" value="C_TYPE_LECTIN_2"/>
    <property type="match status" value="2"/>
</dbReference>
<accession>A0ABN8PP80</accession>
<feature type="compositionally biased region" description="Basic and acidic residues" evidence="1">
    <location>
        <begin position="764"/>
        <end position="777"/>
    </location>
</feature>
<feature type="signal peptide" evidence="3">
    <location>
        <begin position="1"/>
        <end position="19"/>
    </location>
</feature>
<evidence type="ECO:0000256" key="1">
    <source>
        <dbReference type="SAM" id="MobiDB-lite"/>
    </source>
</evidence>
<dbReference type="Gene3D" id="3.10.100.10">
    <property type="entry name" value="Mannose-Binding Protein A, subunit A"/>
    <property type="match status" value="2"/>
</dbReference>
<dbReference type="SUPFAM" id="SSF56112">
    <property type="entry name" value="Protein kinase-like (PK-like)"/>
    <property type="match status" value="1"/>
</dbReference>